<evidence type="ECO:0000313" key="1">
    <source>
        <dbReference type="EMBL" id="MFC0605897.1"/>
    </source>
</evidence>
<sequence length="106" mass="12404">MKVVELNTALTPSDYTEIESLAEQNYGPRDIAKVLRVSVRTFLHVWRDKNSQIRKAYDLGRFQIEIKKSEKLISMIDNENTTAIQIHNKQSEERDFEDARLDVFGF</sequence>
<keyword evidence="2" id="KW-1185">Reference proteome</keyword>
<evidence type="ECO:0000313" key="2">
    <source>
        <dbReference type="Proteomes" id="UP001589832"/>
    </source>
</evidence>
<evidence type="ECO:0008006" key="3">
    <source>
        <dbReference type="Google" id="ProtNLM"/>
    </source>
</evidence>
<dbReference type="EMBL" id="JBHLTQ010000018">
    <property type="protein sequence ID" value="MFC0605897.1"/>
    <property type="molecule type" value="Genomic_DNA"/>
</dbReference>
<dbReference type="Proteomes" id="UP001589832">
    <property type="component" value="Unassembled WGS sequence"/>
</dbReference>
<protein>
    <recommendedName>
        <fullName evidence="3">Homeodomain-like domain-containing protein</fullName>
    </recommendedName>
</protein>
<reference evidence="1 2" key="1">
    <citation type="submission" date="2024-09" db="EMBL/GenBank/DDBJ databases">
        <authorList>
            <person name="Sun Q."/>
            <person name="Mori K."/>
        </authorList>
    </citation>
    <scope>NUCLEOTIDE SEQUENCE [LARGE SCALE GENOMIC DNA]</scope>
    <source>
        <strain evidence="1 2">NCAIM B.02481</strain>
    </source>
</reference>
<gene>
    <name evidence="1" type="ORF">ACFFGA_15150</name>
</gene>
<name>A0ABV6QCE7_9FLAO</name>
<accession>A0ABV6QCE7</accession>
<proteinExistence type="predicted"/>
<organism evidence="1 2">
    <name type="scientific">Winogradskyella pulchriflava</name>
    <dbReference type="NCBI Taxonomy" id="1110688"/>
    <lineage>
        <taxon>Bacteria</taxon>
        <taxon>Pseudomonadati</taxon>
        <taxon>Bacteroidota</taxon>
        <taxon>Flavobacteriia</taxon>
        <taxon>Flavobacteriales</taxon>
        <taxon>Flavobacteriaceae</taxon>
        <taxon>Winogradskyella</taxon>
    </lineage>
</organism>
<dbReference type="RefSeq" id="WP_386065308.1">
    <property type="nucleotide sequence ID" value="NZ_JBHLTQ010000018.1"/>
</dbReference>
<comment type="caution">
    <text evidence="1">The sequence shown here is derived from an EMBL/GenBank/DDBJ whole genome shotgun (WGS) entry which is preliminary data.</text>
</comment>